<name>A0ABQ7Q700_PLUXY</name>
<reference evidence="2 3" key="1">
    <citation type="submission" date="2021-06" db="EMBL/GenBank/DDBJ databases">
        <title>A haploid diamondback moth (Plutella xylostella L.) genome assembly resolves 31 chromosomes and identifies a diamide resistance mutation.</title>
        <authorList>
            <person name="Ward C.M."/>
            <person name="Perry K.D."/>
            <person name="Baker G."/>
            <person name="Powis K."/>
            <person name="Heckel D.G."/>
            <person name="Baxter S.W."/>
        </authorList>
    </citation>
    <scope>NUCLEOTIDE SEQUENCE [LARGE SCALE GENOMIC DNA]</scope>
    <source>
        <strain evidence="2 3">LV</strain>
        <tissue evidence="2">Single pupa</tissue>
    </source>
</reference>
<feature type="region of interest" description="Disordered" evidence="1">
    <location>
        <begin position="410"/>
        <end position="591"/>
    </location>
</feature>
<evidence type="ECO:0000313" key="2">
    <source>
        <dbReference type="EMBL" id="KAG7300514.1"/>
    </source>
</evidence>
<feature type="compositionally biased region" description="Low complexity" evidence="1">
    <location>
        <begin position="555"/>
        <end position="583"/>
    </location>
</feature>
<proteinExistence type="predicted"/>
<organism evidence="2 3">
    <name type="scientific">Plutella xylostella</name>
    <name type="common">Diamondback moth</name>
    <name type="synonym">Plutella maculipennis</name>
    <dbReference type="NCBI Taxonomy" id="51655"/>
    <lineage>
        <taxon>Eukaryota</taxon>
        <taxon>Metazoa</taxon>
        <taxon>Ecdysozoa</taxon>
        <taxon>Arthropoda</taxon>
        <taxon>Hexapoda</taxon>
        <taxon>Insecta</taxon>
        <taxon>Pterygota</taxon>
        <taxon>Neoptera</taxon>
        <taxon>Endopterygota</taxon>
        <taxon>Lepidoptera</taxon>
        <taxon>Glossata</taxon>
        <taxon>Ditrysia</taxon>
        <taxon>Yponomeutoidea</taxon>
        <taxon>Plutellidae</taxon>
        <taxon>Plutella</taxon>
    </lineage>
</organism>
<sequence length="669" mass="73450">MNELLQKHGCANVFSVPEGLKELMADISRETAKSSGSPTPQKSTFTLHGSTGKLAVHTQVLREQPERIYEFISGYLSCLLVSREHGLMALRVLDDLCDCRPTVSEHLLGLGLDEEQVNEMKEIIKTKIEGGESEPETEEVKEAEIVEEILSTLTLDEDMTTRVCQVIRNAYKDYWYRKRILQKGLIGEPEQPWEVAANRTLQLYKETKPTFNELSRAAVRIQAAYRGYHVRTSLLHHMKVRKKLGPKRDMPGPPLDIAMSREMSFGPMLKLEVRTDDNVHSMFAEDAILSADRYDPLKAVIRPDGEDSKRVSPVPSQRISFSQPWDAVSMQHDGVLEGPPSSRYVSQAMTPHGSMSTGMPEINDSAEMKVAGLREFTPDHRLSSVGTEEIKEILAPPSRSASKNINNAVSSARLPSSKQLSYASKAKVGSTKELPSKAVSIRQASSHARIGSRREIESTTKSVPSAIRSPSGKGFSSMQRISSKKESVTISEESTSKRDVTSATRGPSFEEATREGSKSSIGKQDTSATRMGSVKDISEIPREASGREISRTKIPSVAAVASTAGAPAPPTSITSSAPESSATEYPDTDRSDVLRAQPIDIHKFIADYLSTLLVTRENLTVASSICEQMYKNIPTSELVDELKAIGFDDETSAKAADVIIKFFDNGGSE</sequence>
<accession>A0ABQ7Q700</accession>
<dbReference type="CDD" id="cd23767">
    <property type="entry name" value="IQCD"/>
    <property type="match status" value="1"/>
</dbReference>
<evidence type="ECO:0008006" key="4">
    <source>
        <dbReference type="Google" id="ProtNLM"/>
    </source>
</evidence>
<feature type="compositionally biased region" description="Polar residues" evidence="1">
    <location>
        <begin position="410"/>
        <end position="422"/>
    </location>
</feature>
<evidence type="ECO:0000313" key="3">
    <source>
        <dbReference type="Proteomes" id="UP000823941"/>
    </source>
</evidence>
<dbReference type="Pfam" id="PF00612">
    <property type="entry name" value="IQ"/>
    <property type="match status" value="1"/>
</dbReference>
<comment type="caution">
    <text evidence="2">The sequence shown here is derived from an EMBL/GenBank/DDBJ whole genome shotgun (WGS) entry which is preliminary data.</text>
</comment>
<dbReference type="PROSITE" id="PS50096">
    <property type="entry name" value="IQ"/>
    <property type="match status" value="1"/>
</dbReference>
<keyword evidence="3" id="KW-1185">Reference proteome</keyword>
<feature type="compositionally biased region" description="Basic and acidic residues" evidence="1">
    <location>
        <begin position="536"/>
        <end position="551"/>
    </location>
</feature>
<dbReference type="Proteomes" id="UP000823941">
    <property type="component" value="Chromosome 21"/>
</dbReference>
<feature type="compositionally biased region" description="Polar residues" evidence="1">
    <location>
        <begin position="518"/>
        <end position="530"/>
    </location>
</feature>
<dbReference type="EMBL" id="JAHIBW010000021">
    <property type="protein sequence ID" value="KAG7300514.1"/>
    <property type="molecule type" value="Genomic_DNA"/>
</dbReference>
<dbReference type="InterPro" id="IPR000048">
    <property type="entry name" value="IQ_motif_EF-hand-BS"/>
</dbReference>
<evidence type="ECO:0000256" key="1">
    <source>
        <dbReference type="SAM" id="MobiDB-lite"/>
    </source>
</evidence>
<protein>
    <recommendedName>
        <fullName evidence="4">LisH domain-containing protein</fullName>
    </recommendedName>
</protein>
<gene>
    <name evidence="2" type="ORF">JYU34_016144</name>
</gene>